<dbReference type="EMBL" id="LKGI01000039">
    <property type="protein sequence ID" value="RNE32622.1"/>
    <property type="molecule type" value="Genomic_DNA"/>
</dbReference>
<protein>
    <submittedName>
        <fullName evidence="1">Uncharacterized protein</fullName>
    </submittedName>
</protein>
<comment type="caution">
    <text evidence="1">The sequence shown here is derived from an EMBL/GenBank/DDBJ whole genome shotgun (WGS) entry which is preliminary data.</text>
</comment>
<dbReference type="Proteomes" id="UP000284716">
    <property type="component" value="Unassembled WGS sequence"/>
</dbReference>
<dbReference type="AlphaFoldDB" id="A0A422M7C2"/>
<evidence type="ECO:0000313" key="3">
    <source>
        <dbReference type="Proteomes" id="UP000284123"/>
    </source>
</evidence>
<name>A0A422M7C2_LACPA</name>
<dbReference type="EMBL" id="LKFS01000026">
    <property type="protein sequence ID" value="RND83714.1"/>
    <property type="molecule type" value="Genomic_DNA"/>
</dbReference>
<sequence>MGAPLKSITQMRGVMSKKNLADRREMEESLFTYQELVDQPPRMA</sequence>
<evidence type="ECO:0000313" key="2">
    <source>
        <dbReference type="EMBL" id="RNE32622.1"/>
    </source>
</evidence>
<organism evidence="1 4">
    <name type="scientific">Lacticaseibacillus paracasei</name>
    <name type="common">Lactobacillus paracasei</name>
    <dbReference type="NCBI Taxonomy" id="1597"/>
    <lineage>
        <taxon>Bacteria</taxon>
        <taxon>Bacillati</taxon>
        <taxon>Bacillota</taxon>
        <taxon>Bacilli</taxon>
        <taxon>Lactobacillales</taxon>
        <taxon>Lactobacillaceae</taxon>
        <taxon>Lacticaseibacillus</taxon>
    </lineage>
</organism>
<gene>
    <name evidence="1" type="ORF">FAM18157_00549</name>
    <name evidence="2" type="ORF">FAM6012_00560</name>
</gene>
<dbReference type="Proteomes" id="UP000284123">
    <property type="component" value="Unassembled WGS sequence"/>
</dbReference>
<evidence type="ECO:0000313" key="4">
    <source>
        <dbReference type="Proteomes" id="UP000284716"/>
    </source>
</evidence>
<proteinExistence type="predicted"/>
<reference evidence="3 4" key="1">
    <citation type="journal article" date="2018" name="Front. Microbiol.">
        <title>Conversion of Methionine to Cysteine in Lactobacillus paracasei Depends on the Highly Mobile cysK-ctl-cysE Gene Cluster.</title>
        <authorList>
            <person name="Wuthrich D."/>
            <person name="Irmler S."/>
            <person name="Berthoud H."/>
            <person name="Guggenbuhl B."/>
            <person name="Eugster E."/>
            <person name="Bruggmann R."/>
        </authorList>
    </citation>
    <scope>NUCLEOTIDE SEQUENCE [LARGE SCALE GENOMIC DNA]</scope>
    <source>
        <strain evidence="1 4">FAM18157</strain>
        <strain evidence="2 3">FAM6012</strain>
    </source>
</reference>
<evidence type="ECO:0000313" key="1">
    <source>
        <dbReference type="EMBL" id="RND83714.1"/>
    </source>
</evidence>
<accession>A0A422M7C2</accession>